<keyword evidence="3 5" id="KW-0807">Transducer</keyword>
<dbReference type="PROSITE" id="PS50192">
    <property type="entry name" value="T_SNARE"/>
    <property type="match status" value="1"/>
</dbReference>
<dbReference type="Gene3D" id="1.10.287.950">
    <property type="entry name" value="Methyl-accepting chemotaxis protein"/>
    <property type="match status" value="1"/>
</dbReference>
<dbReference type="KEGG" id="vaq:FIV01_15950"/>
<dbReference type="PROSITE" id="PS50111">
    <property type="entry name" value="CHEMOTAXIS_TRANSDUC_2"/>
    <property type="match status" value="1"/>
</dbReference>
<comment type="subcellular location">
    <subcellularLocation>
        <location evidence="1">Cell inner membrane</location>
        <topology evidence="1">Multi-pass membrane protein</topology>
    </subcellularLocation>
</comment>
<dbReference type="Pfam" id="PF00672">
    <property type="entry name" value="HAMP"/>
    <property type="match status" value="1"/>
</dbReference>
<evidence type="ECO:0000259" key="8">
    <source>
        <dbReference type="PROSITE" id="PS50192"/>
    </source>
</evidence>
<evidence type="ECO:0000256" key="4">
    <source>
        <dbReference type="ARBA" id="ARBA00029447"/>
    </source>
</evidence>
<accession>A0A5P9CPI2</accession>
<evidence type="ECO:0000256" key="1">
    <source>
        <dbReference type="ARBA" id="ARBA00004429"/>
    </source>
</evidence>
<dbReference type="OrthoDB" id="9806704at2"/>
<dbReference type="CDD" id="cd06225">
    <property type="entry name" value="HAMP"/>
    <property type="match status" value="1"/>
</dbReference>
<feature type="domain" description="HAMP" evidence="9">
    <location>
        <begin position="440"/>
        <end position="493"/>
    </location>
</feature>
<dbReference type="FunFam" id="1.10.287.950:FF:000001">
    <property type="entry name" value="Methyl-accepting chemotaxis sensory transducer"/>
    <property type="match status" value="1"/>
</dbReference>
<gene>
    <name evidence="10" type="primary">pctB7</name>
    <name evidence="10" type="ORF">FIV01_15950</name>
</gene>
<dbReference type="PROSITE" id="PS50885">
    <property type="entry name" value="HAMP"/>
    <property type="match status" value="1"/>
</dbReference>
<evidence type="ECO:0000313" key="10">
    <source>
        <dbReference type="EMBL" id="QFT27881.1"/>
    </source>
</evidence>
<dbReference type="InterPro" id="IPR000727">
    <property type="entry name" value="T_SNARE_dom"/>
</dbReference>
<feature type="transmembrane region" description="Helical" evidence="6">
    <location>
        <begin position="411"/>
        <end position="438"/>
    </location>
</feature>
<keyword evidence="2" id="KW-0997">Cell inner membrane</keyword>
<keyword evidence="11" id="KW-1185">Reference proteome</keyword>
<dbReference type="InterPro" id="IPR004089">
    <property type="entry name" value="MCPsignal_dom"/>
</dbReference>
<dbReference type="Pfam" id="PF00015">
    <property type="entry name" value="MCPsignal"/>
    <property type="match status" value="1"/>
</dbReference>
<sequence length="770" mass="83178" precursor="true">MRIATKIVLASTLLCSVVVVATGSFVGWRAALLSEQALYQRAMSQLTSIRENKKSEIENYFQQIRGQIVTVANSIGVKDAMLAFSDAFENYPIERVSDADLGKLSDYYSSGFGATYLSSNGGQSANELQVLAKLPARAKALQARYIGVNPNPLGDKHQLMADSLGTQYDEVHQKYHPSIKGFLEEFGYYDIFLVDTNGNIVYSVFKELDYATNLNSGPYASTGIAKAYKQALNIGPSQYYLEDFSPYFPSYEAAASFIATPVVIDGKTQGVLIFQMPVDRINKIMTFGENWQYAGLGKTGETYLVGPDELLRSESRFLIEAPEQYFSKLKALGVPAETLDQIKGKSSAIGRYKIGSDSVKAALSGESGTDVAMGEIGVEVLSVYSPLDAAGLKWAIVTEIEKAEALSDLQVLVNAGIITVVISIVIGVIAAISVSYFLGRSIARPISKASNKIQSISRDNDLTERLDENGKDEMTDLAISLNSLFAHLQDIIRKFAQATDNLNNNIHSMSGNMNSTRLAANAQNERAETVAAAINQMAHSISEVAEFASRAAEFVKNANDTGSKGVGVGRNLGVEISQLNEEMRTAVDAISRLDNESNSIAEVLDVIQGIAEQTNLLALNAAIEAARAGEQGRGFAVVADEVRNLAGRTQSSTEEIREKIESLQKETGDVSTSITNANETVSKGVETCDTNAQMLEQIVTMLNDLNEMNVQIAAATDEQQSVTSQITDSITSIADSSSEVSNQVGDVDDILKGLSSQAEQLNSEVSQFKY</sequence>
<protein>
    <submittedName>
        <fullName evidence="10">Methyl-accepting chemotaxis protein PctB</fullName>
    </submittedName>
</protein>
<evidence type="ECO:0000256" key="6">
    <source>
        <dbReference type="SAM" id="Phobius"/>
    </source>
</evidence>
<dbReference type="PANTHER" id="PTHR32089">
    <property type="entry name" value="METHYL-ACCEPTING CHEMOTAXIS PROTEIN MCPB"/>
    <property type="match status" value="1"/>
</dbReference>
<dbReference type="Proteomes" id="UP000326936">
    <property type="component" value="Plasmid pTHAF100_a"/>
</dbReference>
<comment type="similarity">
    <text evidence="4">Belongs to the methyl-accepting chemotaxis (MCP) protein family.</text>
</comment>
<dbReference type="GO" id="GO:0006935">
    <property type="term" value="P:chemotaxis"/>
    <property type="evidence" value="ECO:0007669"/>
    <property type="project" value="UniProtKB-ARBA"/>
</dbReference>
<evidence type="ECO:0000256" key="5">
    <source>
        <dbReference type="PROSITE-ProRule" id="PRU00284"/>
    </source>
</evidence>
<feature type="domain" description="T-SNARE coiled-coil homology" evidence="8">
    <location>
        <begin position="685"/>
        <end position="747"/>
    </location>
</feature>
<geneLocation type="plasmid" evidence="11">
    <name>pthaf100_a</name>
</geneLocation>
<keyword evidence="10" id="KW-0614">Plasmid</keyword>
<feature type="domain" description="Methyl-accepting transducer" evidence="7">
    <location>
        <begin position="498"/>
        <end position="734"/>
    </location>
</feature>
<dbReference type="SMART" id="SM00283">
    <property type="entry name" value="MA"/>
    <property type="match status" value="1"/>
</dbReference>
<dbReference type="SUPFAM" id="SSF58104">
    <property type="entry name" value="Methyl-accepting chemotaxis protein (MCP) signaling domain"/>
    <property type="match status" value="1"/>
</dbReference>
<dbReference type="CDD" id="cd11386">
    <property type="entry name" value="MCP_signal"/>
    <property type="match status" value="1"/>
</dbReference>
<dbReference type="Gene3D" id="3.30.450.20">
    <property type="entry name" value="PAS domain"/>
    <property type="match status" value="1"/>
</dbReference>
<proteinExistence type="inferred from homology"/>
<keyword evidence="6" id="KW-0472">Membrane</keyword>
<organism evidence="10 11">
    <name type="scientific">Vibrio aquimaris</name>
    <dbReference type="NCBI Taxonomy" id="2587862"/>
    <lineage>
        <taxon>Bacteria</taxon>
        <taxon>Pseudomonadati</taxon>
        <taxon>Pseudomonadota</taxon>
        <taxon>Gammaproteobacteria</taxon>
        <taxon>Vibrionales</taxon>
        <taxon>Vibrionaceae</taxon>
        <taxon>Vibrio</taxon>
    </lineage>
</organism>
<dbReference type="PANTHER" id="PTHR32089:SF120">
    <property type="entry name" value="METHYL-ACCEPTING CHEMOTAXIS PROTEIN TLPQ"/>
    <property type="match status" value="1"/>
</dbReference>
<dbReference type="RefSeq" id="WP_152431954.1">
    <property type="nucleotide sequence ID" value="NZ_CBCSDK010000011.1"/>
</dbReference>
<evidence type="ECO:0000259" key="7">
    <source>
        <dbReference type="PROSITE" id="PS50111"/>
    </source>
</evidence>
<reference evidence="10 11" key="1">
    <citation type="submission" date="2019-10" db="EMBL/GenBank/DDBJ databases">
        <title>Complete genome sequence of Vibrio sp. strain THAF100, isolated from non-filtered water from the water column of tank 6 of a marine aquarium containing stony-coral fragments. Water maintained at 26 degree C.</title>
        <authorList>
            <person name="Ruckert C."/>
            <person name="Franco A."/>
            <person name="Kalinowski J."/>
            <person name="Glaeser S."/>
        </authorList>
    </citation>
    <scope>NUCLEOTIDE SEQUENCE [LARGE SCALE GENOMIC DNA]</scope>
    <source>
        <strain evidence="10 11">THAF100</strain>
        <plasmid evidence="11">pthaf100_a</plasmid>
    </source>
</reference>
<dbReference type="GO" id="GO:0007165">
    <property type="term" value="P:signal transduction"/>
    <property type="evidence" value="ECO:0007669"/>
    <property type="project" value="UniProtKB-KW"/>
</dbReference>
<name>A0A5P9CPI2_9VIBR</name>
<dbReference type="InterPro" id="IPR003660">
    <property type="entry name" value="HAMP_dom"/>
</dbReference>
<evidence type="ECO:0000313" key="11">
    <source>
        <dbReference type="Proteomes" id="UP000326936"/>
    </source>
</evidence>
<evidence type="ECO:0000256" key="3">
    <source>
        <dbReference type="ARBA" id="ARBA00023224"/>
    </source>
</evidence>
<evidence type="ECO:0000256" key="2">
    <source>
        <dbReference type="ARBA" id="ARBA00022519"/>
    </source>
</evidence>
<evidence type="ECO:0000259" key="9">
    <source>
        <dbReference type="PROSITE" id="PS50885"/>
    </source>
</evidence>
<keyword evidence="6" id="KW-0812">Transmembrane</keyword>
<dbReference type="AlphaFoldDB" id="A0A5P9CPI2"/>
<keyword evidence="6" id="KW-1133">Transmembrane helix</keyword>
<dbReference type="SMART" id="SM00304">
    <property type="entry name" value="HAMP"/>
    <property type="match status" value="1"/>
</dbReference>
<dbReference type="GO" id="GO:0005886">
    <property type="term" value="C:plasma membrane"/>
    <property type="evidence" value="ECO:0007669"/>
    <property type="project" value="UniProtKB-SubCell"/>
</dbReference>
<keyword evidence="2" id="KW-1003">Cell membrane</keyword>
<dbReference type="EMBL" id="CP045351">
    <property type="protein sequence ID" value="QFT27881.1"/>
    <property type="molecule type" value="Genomic_DNA"/>
</dbReference>